<dbReference type="Proteomes" id="UP000295621">
    <property type="component" value="Unassembled WGS sequence"/>
</dbReference>
<dbReference type="AlphaFoldDB" id="A0A4R4RDP9"/>
<sequence length="279" mass="30190">MPTVTSKDGTSIAYSRVGSGPPTILVDGALCWRQQGPNAGLAEKLADHFTVYTYDRRGRGESGDTPPFNTMREIEDLEALINEVGGSAFVYGISSGATLALDAAASGLAIAKLAIFEPPHFVDDTRPPLPEGYQTRLEDLVKADERGKAVKLFMTEGINLPSLMVGMMRLMPAWRKLKSIAHTLPYDVSFVVEAQQGKPLSSSRWSAVTVPTLAVVGGKSPKWMHNGVRATASVLPNAKYFVLEGEMHIVKPKALAPVLTEFFANEMTPNGRWDDPFAA</sequence>
<reference evidence="2 3" key="1">
    <citation type="submission" date="2019-02" db="EMBL/GenBank/DDBJ databases">
        <title>Draft genome sequences of novel Actinobacteria.</title>
        <authorList>
            <person name="Sahin N."/>
            <person name="Ay H."/>
            <person name="Saygin H."/>
        </authorList>
    </citation>
    <scope>NUCLEOTIDE SEQUENCE [LARGE SCALE GENOMIC DNA]</scope>
    <source>
        <strain evidence="2 3">KC603</strain>
    </source>
</reference>
<dbReference type="GO" id="GO:0016787">
    <property type="term" value="F:hydrolase activity"/>
    <property type="evidence" value="ECO:0007669"/>
    <property type="project" value="UniProtKB-KW"/>
</dbReference>
<gene>
    <name evidence="2" type="ORF">E1212_26715</name>
</gene>
<dbReference type="OrthoDB" id="63519at2"/>
<protein>
    <submittedName>
        <fullName evidence="2">Alpha/beta hydrolase</fullName>
    </submittedName>
</protein>
<dbReference type="EMBL" id="SMKL01000096">
    <property type="protein sequence ID" value="TDC46522.1"/>
    <property type="molecule type" value="Genomic_DNA"/>
</dbReference>
<feature type="domain" description="AB hydrolase-1" evidence="1">
    <location>
        <begin position="28"/>
        <end position="248"/>
    </location>
</feature>
<accession>A0A4R4RDP9</accession>
<dbReference type="InterPro" id="IPR029058">
    <property type="entry name" value="AB_hydrolase_fold"/>
</dbReference>
<evidence type="ECO:0000313" key="2">
    <source>
        <dbReference type="EMBL" id="TDC46522.1"/>
    </source>
</evidence>
<proteinExistence type="predicted"/>
<dbReference type="SUPFAM" id="SSF53474">
    <property type="entry name" value="alpha/beta-Hydrolases"/>
    <property type="match status" value="1"/>
</dbReference>
<dbReference type="InterPro" id="IPR000073">
    <property type="entry name" value="AB_hydrolase_1"/>
</dbReference>
<dbReference type="InterPro" id="IPR050471">
    <property type="entry name" value="AB_hydrolase"/>
</dbReference>
<dbReference type="Pfam" id="PF12697">
    <property type="entry name" value="Abhydrolase_6"/>
    <property type="match status" value="1"/>
</dbReference>
<evidence type="ECO:0000313" key="3">
    <source>
        <dbReference type="Proteomes" id="UP000295621"/>
    </source>
</evidence>
<dbReference type="Gene3D" id="3.40.50.1820">
    <property type="entry name" value="alpha/beta hydrolase"/>
    <property type="match status" value="1"/>
</dbReference>
<name>A0A4R4RDP9_9ACTN</name>
<dbReference type="PANTHER" id="PTHR43433:SF5">
    <property type="entry name" value="AB HYDROLASE-1 DOMAIN-CONTAINING PROTEIN"/>
    <property type="match status" value="1"/>
</dbReference>
<comment type="caution">
    <text evidence="2">The sequence shown here is derived from an EMBL/GenBank/DDBJ whole genome shotgun (WGS) entry which is preliminary data.</text>
</comment>
<keyword evidence="3" id="KW-1185">Reference proteome</keyword>
<dbReference type="RefSeq" id="WP_131988178.1">
    <property type="nucleotide sequence ID" value="NZ_SMKL01000096.1"/>
</dbReference>
<dbReference type="PANTHER" id="PTHR43433">
    <property type="entry name" value="HYDROLASE, ALPHA/BETA FOLD FAMILY PROTEIN"/>
    <property type="match status" value="1"/>
</dbReference>
<keyword evidence="2" id="KW-0378">Hydrolase</keyword>
<evidence type="ECO:0000259" key="1">
    <source>
        <dbReference type="Pfam" id="PF12697"/>
    </source>
</evidence>
<organism evidence="2 3">
    <name type="scientific">Jiangella ureilytica</name>
    <dbReference type="NCBI Taxonomy" id="2530374"/>
    <lineage>
        <taxon>Bacteria</taxon>
        <taxon>Bacillati</taxon>
        <taxon>Actinomycetota</taxon>
        <taxon>Actinomycetes</taxon>
        <taxon>Jiangellales</taxon>
        <taxon>Jiangellaceae</taxon>
        <taxon>Jiangella</taxon>
    </lineage>
</organism>